<comment type="caution">
    <text evidence="2">The sequence shown here is derived from an EMBL/GenBank/DDBJ whole genome shotgun (WGS) entry which is preliminary data.</text>
</comment>
<feature type="region of interest" description="Disordered" evidence="1">
    <location>
        <begin position="108"/>
        <end position="133"/>
    </location>
</feature>
<accession>A0AAN8PMS5</accession>
<gene>
    <name evidence="2" type="ORF">RUM43_002749</name>
</gene>
<feature type="compositionally biased region" description="Basic and acidic residues" evidence="1">
    <location>
        <begin position="114"/>
        <end position="129"/>
    </location>
</feature>
<protein>
    <submittedName>
        <fullName evidence="2">Uncharacterized protein</fullName>
    </submittedName>
</protein>
<sequence length="149" mass="16979">MRLQLQLQLPCNSRDLQQPHSPVPRPRSELHLFRGLDRVIGNLFLILVPRALLSLRSRAVGPPQRMEKTRKKVWSRDEVKFFTFPPGKSGSDLPGYLADVDPSLAAPNDLTGEISDRQRNRNIDENDTKQKRKNVPNIRSMIALMMGIS</sequence>
<evidence type="ECO:0000313" key="3">
    <source>
        <dbReference type="Proteomes" id="UP001372834"/>
    </source>
</evidence>
<dbReference type="AlphaFoldDB" id="A0AAN8PMS5"/>
<dbReference type="EMBL" id="JAWJWE010000036">
    <property type="protein sequence ID" value="KAK6628932.1"/>
    <property type="molecule type" value="Genomic_DNA"/>
</dbReference>
<name>A0AAN8PMS5_POLSC</name>
<evidence type="ECO:0000313" key="2">
    <source>
        <dbReference type="EMBL" id="KAK6628932.1"/>
    </source>
</evidence>
<dbReference type="Proteomes" id="UP001372834">
    <property type="component" value="Unassembled WGS sequence"/>
</dbReference>
<organism evidence="2 3">
    <name type="scientific">Polyplax serrata</name>
    <name type="common">Common mouse louse</name>
    <dbReference type="NCBI Taxonomy" id="468196"/>
    <lineage>
        <taxon>Eukaryota</taxon>
        <taxon>Metazoa</taxon>
        <taxon>Ecdysozoa</taxon>
        <taxon>Arthropoda</taxon>
        <taxon>Hexapoda</taxon>
        <taxon>Insecta</taxon>
        <taxon>Pterygota</taxon>
        <taxon>Neoptera</taxon>
        <taxon>Paraneoptera</taxon>
        <taxon>Psocodea</taxon>
        <taxon>Troctomorpha</taxon>
        <taxon>Phthiraptera</taxon>
        <taxon>Anoplura</taxon>
        <taxon>Polyplacidae</taxon>
        <taxon>Polyplax</taxon>
    </lineage>
</organism>
<proteinExistence type="predicted"/>
<reference evidence="2 3" key="1">
    <citation type="submission" date="2023-10" db="EMBL/GenBank/DDBJ databases">
        <title>Genomes of two closely related lineages of the louse Polyplax serrata with different host specificities.</title>
        <authorList>
            <person name="Martinu J."/>
            <person name="Tarabai H."/>
            <person name="Stefka J."/>
            <person name="Hypsa V."/>
        </authorList>
    </citation>
    <scope>NUCLEOTIDE SEQUENCE [LARGE SCALE GENOMIC DNA]</scope>
    <source>
        <strain evidence="2">HR10_N</strain>
    </source>
</reference>
<evidence type="ECO:0000256" key="1">
    <source>
        <dbReference type="SAM" id="MobiDB-lite"/>
    </source>
</evidence>